<name>A0ABQ5HF68_9ASTR</name>
<dbReference type="InterPro" id="IPR012337">
    <property type="entry name" value="RNaseH-like_sf"/>
</dbReference>
<evidence type="ECO:0000313" key="2">
    <source>
        <dbReference type="Proteomes" id="UP001151760"/>
    </source>
</evidence>
<protein>
    <submittedName>
        <fullName evidence="1">Ty3-gypsy retrotransposon protein</fullName>
    </submittedName>
</protein>
<reference evidence="1" key="1">
    <citation type="journal article" date="2022" name="Int. J. Mol. Sci.">
        <title>Draft Genome of Tanacetum Coccineum: Genomic Comparison of Closely Related Tanacetum-Family Plants.</title>
        <authorList>
            <person name="Yamashiro T."/>
            <person name="Shiraishi A."/>
            <person name="Nakayama K."/>
            <person name="Satake H."/>
        </authorList>
    </citation>
    <scope>NUCLEOTIDE SEQUENCE</scope>
</reference>
<keyword evidence="2" id="KW-1185">Reference proteome</keyword>
<dbReference type="InterPro" id="IPR036397">
    <property type="entry name" value="RNaseH_sf"/>
</dbReference>
<organism evidence="1 2">
    <name type="scientific">Tanacetum coccineum</name>
    <dbReference type="NCBI Taxonomy" id="301880"/>
    <lineage>
        <taxon>Eukaryota</taxon>
        <taxon>Viridiplantae</taxon>
        <taxon>Streptophyta</taxon>
        <taxon>Embryophyta</taxon>
        <taxon>Tracheophyta</taxon>
        <taxon>Spermatophyta</taxon>
        <taxon>Magnoliopsida</taxon>
        <taxon>eudicotyledons</taxon>
        <taxon>Gunneridae</taxon>
        <taxon>Pentapetalae</taxon>
        <taxon>asterids</taxon>
        <taxon>campanulids</taxon>
        <taxon>Asterales</taxon>
        <taxon>Asteraceae</taxon>
        <taxon>Asteroideae</taxon>
        <taxon>Anthemideae</taxon>
        <taxon>Anthemidinae</taxon>
        <taxon>Tanacetum</taxon>
    </lineage>
</organism>
<reference evidence="1" key="2">
    <citation type="submission" date="2022-01" db="EMBL/GenBank/DDBJ databases">
        <authorList>
            <person name="Yamashiro T."/>
            <person name="Shiraishi A."/>
            <person name="Satake H."/>
            <person name="Nakayama K."/>
        </authorList>
    </citation>
    <scope>NUCLEOTIDE SEQUENCE</scope>
</reference>
<evidence type="ECO:0000313" key="1">
    <source>
        <dbReference type="EMBL" id="GJT86540.1"/>
    </source>
</evidence>
<dbReference type="EMBL" id="BQNB010019556">
    <property type="protein sequence ID" value="GJT86540.1"/>
    <property type="molecule type" value="Genomic_DNA"/>
</dbReference>
<accession>A0ABQ5HF68</accession>
<dbReference type="SUPFAM" id="SSF53098">
    <property type="entry name" value="Ribonuclease H-like"/>
    <property type="match status" value="1"/>
</dbReference>
<proteinExistence type="predicted"/>
<dbReference type="PANTHER" id="PTHR45835">
    <property type="entry name" value="YALI0A06105P"/>
    <property type="match status" value="1"/>
</dbReference>
<sequence length="294" mass="34108">MTKNTNLRDLKCKMEAGVYRSFVDDDMDIENVSIKIVYPELHSSLVEYYVFGMMYIIHDMYHMLVYNEIMKFVNMLHTHRSGISPFMRYLLKDYVERLDRFGSRELNADFSEFILKYMPVKQVTLAWKIGTLYLSNMIKSWNLWSLAALHVELQKSRDIGSYSLWEQAAVDSGLCVKSVGEYVKQCIVCQQTKYATQAPGGLLQPLPTPTAVWEDVSMDFVTGLPVFKGLTVILVVVDRFSKYAHFGTYNLLLRSHVAELFVEMVVLNSIGFSSHCRYDRDYQYLLVKFWIAHG</sequence>
<dbReference type="PANTHER" id="PTHR45835:SF99">
    <property type="entry name" value="CHROMO DOMAIN-CONTAINING PROTEIN-RELATED"/>
    <property type="match status" value="1"/>
</dbReference>
<comment type="caution">
    <text evidence="1">The sequence shown here is derived from an EMBL/GenBank/DDBJ whole genome shotgun (WGS) entry which is preliminary data.</text>
</comment>
<gene>
    <name evidence="1" type="ORF">Tco_1068257</name>
</gene>
<dbReference type="Proteomes" id="UP001151760">
    <property type="component" value="Unassembled WGS sequence"/>
</dbReference>
<dbReference type="Gene3D" id="3.30.420.10">
    <property type="entry name" value="Ribonuclease H-like superfamily/Ribonuclease H"/>
    <property type="match status" value="1"/>
</dbReference>